<name>A0ABU7CP43_9TELE</name>
<proteinExistence type="predicted"/>
<comment type="caution">
    <text evidence="1">The sequence shown here is derived from an EMBL/GenBank/DDBJ whole genome shotgun (WGS) entry which is preliminary data.</text>
</comment>
<keyword evidence="2" id="KW-1185">Reference proteome</keyword>
<accession>A0ABU7CP43</accession>
<organism evidence="1 2">
    <name type="scientific">Characodon lateralis</name>
    <dbReference type="NCBI Taxonomy" id="208331"/>
    <lineage>
        <taxon>Eukaryota</taxon>
        <taxon>Metazoa</taxon>
        <taxon>Chordata</taxon>
        <taxon>Craniata</taxon>
        <taxon>Vertebrata</taxon>
        <taxon>Euteleostomi</taxon>
        <taxon>Actinopterygii</taxon>
        <taxon>Neopterygii</taxon>
        <taxon>Teleostei</taxon>
        <taxon>Neoteleostei</taxon>
        <taxon>Acanthomorphata</taxon>
        <taxon>Ovalentaria</taxon>
        <taxon>Atherinomorphae</taxon>
        <taxon>Cyprinodontiformes</taxon>
        <taxon>Goodeidae</taxon>
        <taxon>Characodon</taxon>
    </lineage>
</organism>
<evidence type="ECO:0000313" key="2">
    <source>
        <dbReference type="Proteomes" id="UP001352852"/>
    </source>
</evidence>
<sequence>MHHPPPDNSSHSGLCFYLAVLPPVALHLRLLQVHPPRVLVNFNVSDKHGNFNINFGLLNMCSLTAEGHHIQDLLSDWKSDFLCLTKMCQQPNDLVSLSDST</sequence>
<reference evidence="1 2" key="1">
    <citation type="submission" date="2021-06" db="EMBL/GenBank/DDBJ databases">
        <authorList>
            <person name="Palmer J.M."/>
        </authorList>
    </citation>
    <scope>NUCLEOTIDE SEQUENCE [LARGE SCALE GENOMIC DNA]</scope>
    <source>
        <strain evidence="1 2">CL_MEX2019</strain>
        <tissue evidence="1">Muscle</tissue>
    </source>
</reference>
<evidence type="ECO:0000313" key="1">
    <source>
        <dbReference type="EMBL" id="MED6264457.1"/>
    </source>
</evidence>
<dbReference type="Proteomes" id="UP001352852">
    <property type="component" value="Unassembled WGS sequence"/>
</dbReference>
<dbReference type="EMBL" id="JAHUTJ010001165">
    <property type="protein sequence ID" value="MED6264457.1"/>
    <property type="molecule type" value="Genomic_DNA"/>
</dbReference>
<gene>
    <name evidence="1" type="ORF">CHARACLAT_015169</name>
</gene>
<protein>
    <submittedName>
        <fullName evidence="1">Uncharacterized protein</fullName>
    </submittedName>
</protein>